<protein>
    <recommendedName>
        <fullName evidence="3">Fido domain-containing protein</fullName>
    </recommendedName>
</protein>
<feature type="binding site" evidence="2">
    <location>
        <begin position="37"/>
        <end position="44"/>
    </location>
    <ligand>
        <name>ATP</name>
        <dbReference type="ChEBI" id="CHEBI:30616"/>
    </ligand>
</feature>
<dbReference type="RefSeq" id="WP_139801894.1">
    <property type="nucleotide sequence ID" value="NZ_MVHE01000068.1"/>
</dbReference>
<organism evidence="4 5">
    <name type="scientific">Mycobacterium angelicum</name>
    <dbReference type="NCBI Taxonomy" id="470074"/>
    <lineage>
        <taxon>Bacteria</taxon>
        <taxon>Bacillati</taxon>
        <taxon>Actinomycetota</taxon>
        <taxon>Actinomycetes</taxon>
        <taxon>Mycobacteriales</taxon>
        <taxon>Mycobacteriaceae</taxon>
        <taxon>Mycobacterium</taxon>
    </lineage>
</organism>
<dbReference type="InterPro" id="IPR003812">
    <property type="entry name" value="Fido"/>
</dbReference>
<feature type="active site" evidence="1">
    <location>
        <position position="33"/>
    </location>
</feature>
<evidence type="ECO:0000256" key="1">
    <source>
        <dbReference type="PIRSR" id="PIRSR640198-1"/>
    </source>
</evidence>
<dbReference type="PROSITE" id="PS51459">
    <property type="entry name" value="FIDO"/>
    <property type="match status" value="1"/>
</dbReference>
<keyword evidence="2" id="KW-0547">Nucleotide-binding</keyword>
<comment type="caution">
    <text evidence="4">The sequence shown here is derived from an EMBL/GenBank/DDBJ whole genome shotgun (WGS) entry which is preliminary data.</text>
</comment>
<dbReference type="Gene3D" id="1.10.3290.10">
    <property type="entry name" value="Fido-like domain"/>
    <property type="match status" value="1"/>
</dbReference>
<dbReference type="EMBL" id="MVHE01000068">
    <property type="protein sequence ID" value="ORA12851.1"/>
    <property type="molecule type" value="Genomic_DNA"/>
</dbReference>
<keyword evidence="5" id="KW-1185">Reference proteome</keyword>
<dbReference type="SUPFAM" id="SSF140931">
    <property type="entry name" value="Fic-like"/>
    <property type="match status" value="1"/>
</dbReference>
<dbReference type="Pfam" id="PF02661">
    <property type="entry name" value="Fic"/>
    <property type="match status" value="1"/>
</dbReference>
<dbReference type="PANTHER" id="PTHR13504">
    <property type="entry name" value="FIDO DOMAIN-CONTAINING PROTEIN DDB_G0283145"/>
    <property type="match status" value="1"/>
</dbReference>
<dbReference type="InterPro" id="IPR036597">
    <property type="entry name" value="Fido-like_dom_sf"/>
</dbReference>
<name>A0A1W9ZDS8_MYCAN</name>
<evidence type="ECO:0000313" key="4">
    <source>
        <dbReference type="EMBL" id="ORA12851.1"/>
    </source>
</evidence>
<keyword evidence="2" id="KW-0067">ATP-binding</keyword>
<evidence type="ECO:0000259" key="3">
    <source>
        <dbReference type="PROSITE" id="PS51459"/>
    </source>
</evidence>
<dbReference type="PANTHER" id="PTHR13504:SF38">
    <property type="entry name" value="FIDO DOMAIN-CONTAINING PROTEIN"/>
    <property type="match status" value="1"/>
</dbReference>
<sequence>HHIEESHDDVVHHVPGLDLPQIALAHAQFETIHPFIDGNGRTGRALIQAMLRHKGLTRNVTVPVSAGLLTDTDSYFAALTAYRDGNPVPIVDRVSEAAVAAVFNGRQLVDDMHAVRAGWNDKITARSDSAVWQIADLLLRRPVINTALLTGELGIESKHARRYLHPLSEAEIILETTSGPRNRVWRAPEVIAALDDFAERARRSSSTIRA</sequence>
<feature type="domain" description="Fido" evidence="3">
    <location>
        <begin position="1"/>
        <end position="96"/>
    </location>
</feature>
<evidence type="ECO:0000256" key="2">
    <source>
        <dbReference type="PIRSR" id="PIRSR640198-2"/>
    </source>
</evidence>
<dbReference type="GO" id="GO:0005524">
    <property type="term" value="F:ATP binding"/>
    <property type="evidence" value="ECO:0007669"/>
    <property type="project" value="UniProtKB-KW"/>
</dbReference>
<accession>A0A1W9ZDS8</accession>
<dbReference type="InterPro" id="IPR040198">
    <property type="entry name" value="Fido_containing"/>
</dbReference>
<feature type="non-terminal residue" evidence="4">
    <location>
        <position position="1"/>
    </location>
</feature>
<evidence type="ECO:0000313" key="5">
    <source>
        <dbReference type="Proteomes" id="UP000192284"/>
    </source>
</evidence>
<dbReference type="Proteomes" id="UP000192284">
    <property type="component" value="Unassembled WGS sequence"/>
</dbReference>
<dbReference type="OrthoDB" id="9813719at2"/>
<proteinExistence type="predicted"/>
<gene>
    <name evidence="4" type="ORF">BST12_24505</name>
</gene>
<dbReference type="AlphaFoldDB" id="A0A1W9ZDS8"/>
<reference evidence="4 5" key="1">
    <citation type="submission" date="2017-02" db="EMBL/GenBank/DDBJ databases">
        <title>The new phylogeny of genus Mycobacterium.</title>
        <authorList>
            <person name="Tortoli E."/>
            <person name="Trovato A."/>
            <person name="Cirillo D.M."/>
        </authorList>
    </citation>
    <scope>NUCLEOTIDE SEQUENCE [LARGE SCALE GENOMIC DNA]</scope>
    <source>
        <strain evidence="4 5">DSM 45057</strain>
    </source>
</reference>